<dbReference type="EMBL" id="JADIKJ010000008">
    <property type="protein sequence ID" value="MFK2900359.1"/>
    <property type="molecule type" value="Genomic_DNA"/>
</dbReference>
<evidence type="ECO:0000256" key="3">
    <source>
        <dbReference type="ARBA" id="ARBA00023027"/>
    </source>
</evidence>
<dbReference type="PANTHER" id="PTHR43720">
    <property type="entry name" value="2-AMINOMUCONIC SEMIALDEHYDE DEHYDROGENASE"/>
    <property type="match status" value="1"/>
</dbReference>
<feature type="domain" description="Aldehyde dehydrogenase" evidence="6">
    <location>
        <begin position="23"/>
        <end position="479"/>
    </location>
</feature>
<keyword evidence="2 5" id="KW-0560">Oxidoreductase</keyword>
<proteinExistence type="inferred from homology"/>
<feature type="active site" evidence="4">
    <location>
        <position position="250"/>
    </location>
</feature>
<protein>
    <submittedName>
        <fullName evidence="7">Aldehyde dehydrogenase</fullName>
    </submittedName>
</protein>
<dbReference type="InterPro" id="IPR016163">
    <property type="entry name" value="Ald_DH_C"/>
</dbReference>
<dbReference type="InterPro" id="IPR016160">
    <property type="entry name" value="Ald_DH_CS_CYS"/>
</dbReference>
<dbReference type="SUPFAM" id="SSF53720">
    <property type="entry name" value="ALDH-like"/>
    <property type="match status" value="1"/>
</dbReference>
<keyword evidence="3" id="KW-0520">NAD</keyword>
<dbReference type="CDD" id="cd07093">
    <property type="entry name" value="ALDH_F8_HMSADH"/>
    <property type="match status" value="1"/>
</dbReference>
<gene>
    <name evidence="7" type="ORF">ISP15_08430</name>
</gene>
<keyword evidence="8" id="KW-1185">Reference proteome</keyword>
<evidence type="ECO:0000256" key="2">
    <source>
        <dbReference type="ARBA" id="ARBA00023002"/>
    </source>
</evidence>
<comment type="similarity">
    <text evidence="1 5">Belongs to the aldehyde dehydrogenase family.</text>
</comment>
<name>A0ABW8JHA5_9GAMM</name>
<dbReference type="InterPro" id="IPR016161">
    <property type="entry name" value="Ald_DH/histidinol_DH"/>
</dbReference>
<dbReference type="InterPro" id="IPR015590">
    <property type="entry name" value="Aldehyde_DH_dom"/>
</dbReference>
<dbReference type="InterPro" id="IPR029510">
    <property type="entry name" value="Ald_DH_CS_GLU"/>
</dbReference>
<sequence length="488" mass="52105">MPSTRLANLVDGRLQAPLDSRWLEIHEPATGAVFAQCPDSNAADVDTAVQAAQKAAPGWAATPAEERARLLHRLADLIEGRLDEFAALESRDSGKPVALARRLDIPRAVSNLRFFAAAVMAWDSESHAMESGAINYTLRRPLGVVGCISPWNLPLYLFTWKIAPALASGNTVVAKPSEITPCTAALLGELSIEAGFPAGVLNIVHGRGPITGQAIVEHPGIKAVSFTGSTRTGASIAATVAPQFKKVSLELGGKNPAIVFADADLCDENLDTIVRSGFANQGEICLCGSRLLVQRSIYDSFRERYLARVKALRVGDPQEPSSDLGALVSREHFDKVMRCIAQARDEGGQVLAGGHALSPDGRCADGWFIAPTVIDGLPNDAATNQQEIFGPVVTLIPFDDDAEAIAIANGTRYGLAASLWTGDLSRAHRMAAELDFGIVWINCWLLRDLRTPFGGSKQSGVGREGGTEALRFFTEPRNVCIRYGNGGT</sequence>
<dbReference type="Proteomes" id="UP001620461">
    <property type="component" value="Unassembled WGS sequence"/>
</dbReference>
<dbReference type="RefSeq" id="WP_404546821.1">
    <property type="nucleotide sequence ID" value="NZ_JADIKJ010000008.1"/>
</dbReference>
<dbReference type="PANTHER" id="PTHR43720:SF2">
    <property type="entry name" value="2-AMINOMUCONIC SEMIALDEHYDE DEHYDROGENASE"/>
    <property type="match status" value="1"/>
</dbReference>
<evidence type="ECO:0000313" key="7">
    <source>
        <dbReference type="EMBL" id="MFK2900359.1"/>
    </source>
</evidence>
<dbReference type="Gene3D" id="3.40.605.10">
    <property type="entry name" value="Aldehyde Dehydrogenase, Chain A, domain 1"/>
    <property type="match status" value="1"/>
</dbReference>
<evidence type="ECO:0000313" key="8">
    <source>
        <dbReference type="Proteomes" id="UP001620461"/>
    </source>
</evidence>
<evidence type="ECO:0000256" key="1">
    <source>
        <dbReference type="ARBA" id="ARBA00009986"/>
    </source>
</evidence>
<dbReference type="InterPro" id="IPR016162">
    <property type="entry name" value="Ald_DH_N"/>
</dbReference>
<dbReference type="Pfam" id="PF00171">
    <property type="entry name" value="Aldedh"/>
    <property type="match status" value="1"/>
</dbReference>
<organism evidence="7 8">
    <name type="scientific">Dyella jejuensis</name>
    <dbReference type="NCBI Taxonomy" id="1432009"/>
    <lineage>
        <taxon>Bacteria</taxon>
        <taxon>Pseudomonadati</taxon>
        <taxon>Pseudomonadota</taxon>
        <taxon>Gammaproteobacteria</taxon>
        <taxon>Lysobacterales</taxon>
        <taxon>Rhodanobacteraceae</taxon>
        <taxon>Dyella</taxon>
    </lineage>
</organism>
<evidence type="ECO:0000259" key="6">
    <source>
        <dbReference type="Pfam" id="PF00171"/>
    </source>
</evidence>
<evidence type="ECO:0000256" key="5">
    <source>
        <dbReference type="RuleBase" id="RU003345"/>
    </source>
</evidence>
<evidence type="ECO:0000256" key="4">
    <source>
        <dbReference type="PROSITE-ProRule" id="PRU10007"/>
    </source>
</evidence>
<accession>A0ABW8JHA5</accession>
<comment type="caution">
    <text evidence="7">The sequence shown here is derived from an EMBL/GenBank/DDBJ whole genome shotgun (WGS) entry which is preliminary data.</text>
</comment>
<dbReference type="PROSITE" id="PS00070">
    <property type="entry name" value="ALDEHYDE_DEHYDR_CYS"/>
    <property type="match status" value="1"/>
</dbReference>
<dbReference type="PROSITE" id="PS00687">
    <property type="entry name" value="ALDEHYDE_DEHYDR_GLU"/>
    <property type="match status" value="1"/>
</dbReference>
<dbReference type="Gene3D" id="3.40.309.10">
    <property type="entry name" value="Aldehyde Dehydrogenase, Chain A, domain 2"/>
    <property type="match status" value="1"/>
</dbReference>
<reference evidence="7 8" key="1">
    <citation type="submission" date="2020-10" db="EMBL/GenBank/DDBJ databases">
        <title>Phylogeny of dyella-like bacteria.</title>
        <authorList>
            <person name="Fu J."/>
        </authorList>
    </citation>
    <scope>NUCLEOTIDE SEQUENCE [LARGE SCALE GENOMIC DNA]</scope>
    <source>
        <strain evidence="7 8">JP1</strain>
    </source>
</reference>